<dbReference type="PROSITE" id="PS51318">
    <property type="entry name" value="TAT"/>
    <property type="match status" value="1"/>
</dbReference>
<evidence type="ECO:0000313" key="4">
    <source>
        <dbReference type="Proteomes" id="UP000251571"/>
    </source>
</evidence>
<evidence type="ECO:0000313" key="2">
    <source>
        <dbReference type="EMBL" id="SSA46705.1"/>
    </source>
</evidence>
<reference evidence="1 3" key="3">
    <citation type="submission" date="2018-03" db="EMBL/GenBank/DDBJ databases">
        <title>Genomic Encyclopedia of Archaeal and Bacterial Type Strains, Phase II (KMG-II): from individual species to whole genera.</title>
        <authorList>
            <person name="Goeker M."/>
        </authorList>
    </citation>
    <scope>NUCLEOTIDE SEQUENCE [LARGE SCALE GENOMIC DNA]</scope>
    <source>
        <strain evidence="1 3">DSM 25227</strain>
    </source>
</reference>
<accession>A0A2Y9ARJ8</accession>
<gene>
    <name evidence="1" type="ORF">BCF38_105168</name>
    <name evidence="2" type="ORF">SAMN05421539_105168</name>
</gene>
<evidence type="ECO:0000313" key="1">
    <source>
        <dbReference type="EMBL" id="PWJ18180.1"/>
    </source>
</evidence>
<organism evidence="2 4">
    <name type="scientific">Jannaschia seohaensis</name>
    <dbReference type="NCBI Taxonomy" id="475081"/>
    <lineage>
        <taxon>Bacteria</taxon>
        <taxon>Pseudomonadati</taxon>
        <taxon>Pseudomonadota</taxon>
        <taxon>Alphaproteobacteria</taxon>
        <taxon>Rhodobacterales</taxon>
        <taxon>Roseobacteraceae</taxon>
        <taxon>Jannaschia</taxon>
    </lineage>
</organism>
<keyword evidence="3" id="KW-1185">Reference proteome</keyword>
<dbReference type="EMBL" id="UETC01000005">
    <property type="protein sequence ID" value="SSA46705.1"/>
    <property type="molecule type" value="Genomic_DNA"/>
</dbReference>
<dbReference type="Proteomes" id="UP000251571">
    <property type="component" value="Unassembled WGS sequence"/>
</dbReference>
<dbReference type="RefSeq" id="WP_146204856.1">
    <property type="nucleotide sequence ID" value="NZ_QGDJ01000005.1"/>
</dbReference>
<evidence type="ECO:0000313" key="3">
    <source>
        <dbReference type="Proteomes" id="UP000245839"/>
    </source>
</evidence>
<dbReference type="InterPro" id="IPR006311">
    <property type="entry name" value="TAT_signal"/>
</dbReference>
<proteinExistence type="predicted"/>
<dbReference type="Proteomes" id="UP000245839">
    <property type="component" value="Unassembled WGS sequence"/>
</dbReference>
<dbReference type="AlphaFoldDB" id="A0A2Y9ARJ8"/>
<reference evidence="2" key="2">
    <citation type="submission" date="2016-10" db="EMBL/GenBank/DDBJ databases">
        <authorList>
            <person name="Cai Z."/>
        </authorList>
    </citation>
    <scope>NUCLEOTIDE SEQUENCE [LARGE SCALE GENOMIC DNA]</scope>
    <source>
        <strain evidence="2">DSM 25227</strain>
    </source>
</reference>
<sequence length="136" mass="14197">MSDRRWSVALTVTAGTLAVAGAVWLWPPAAQAPADSASEVMRLHGGARDVPHGAEAFDTRAADVPPMPGFARALATDLDAHSPEELAGRIDDLRIVVDLAYADLRRAGLLAPGYDTEALEGSTVRIGPDPEGLTDG</sequence>
<name>A0A2Y9ARJ8_9RHOB</name>
<dbReference type="EMBL" id="QGDJ01000005">
    <property type="protein sequence ID" value="PWJ18180.1"/>
    <property type="molecule type" value="Genomic_DNA"/>
</dbReference>
<protein>
    <submittedName>
        <fullName evidence="2">Uncharacterized protein</fullName>
    </submittedName>
</protein>
<reference evidence="4" key="1">
    <citation type="submission" date="2016-10" db="EMBL/GenBank/DDBJ databases">
        <authorList>
            <person name="Varghese N."/>
            <person name="Submissions S."/>
        </authorList>
    </citation>
    <scope>NUCLEOTIDE SEQUENCE [LARGE SCALE GENOMIC DNA]</scope>
    <source>
        <strain evidence="4">DSM 25227</strain>
    </source>
</reference>